<dbReference type="GO" id="GO:0005673">
    <property type="term" value="C:transcription factor TFIIE complex"/>
    <property type="evidence" value="ECO:0007669"/>
    <property type="project" value="TreeGrafter"/>
</dbReference>
<evidence type="ECO:0000256" key="3">
    <source>
        <dbReference type="ARBA" id="ARBA00023163"/>
    </source>
</evidence>
<dbReference type="OrthoDB" id="361102at2759"/>
<protein>
    <submittedName>
        <fullName evidence="6">Transcription initiation factor tfiie alpha subunit</fullName>
    </submittedName>
</protein>
<feature type="region of interest" description="Disordered" evidence="4">
    <location>
        <begin position="399"/>
        <end position="450"/>
    </location>
</feature>
<dbReference type="GO" id="GO:0003743">
    <property type="term" value="F:translation initiation factor activity"/>
    <property type="evidence" value="ECO:0007669"/>
    <property type="project" value="UniProtKB-KW"/>
</dbReference>
<dbReference type="InterPro" id="IPR017919">
    <property type="entry name" value="TFIIE/TFIIEa_HTH"/>
</dbReference>
<feature type="compositionally biased region" description="Low complexity" evidence="4">
    <location>
        <begin position="421"/>
        <end position="447"/>
    </location>
</feature>
<dbReference type="PANTHER" id="PTHR13097">
    <property type="entry name" value="TRANSCRIPTION INITIATION FACTOR IIE, ALPHA SUBUNIT"/>
    <property type="match status" value="1"/>
</dbReference>
<feature type="compositionally biased region" description="Basic and acidic residues" evidence="4">
    <location>
        <begin position="402"/>
        <end position="412"/>
    </location>
</feature>
<keyword evidence="3" id="KW-0804">Transcription</keyword>
<dbReference type="Proteomes" id="UP000217199">
    <property type="component" value="Unassembled WGS sequence"/>
</dbReference>
<gene>
    <name evidence="6" type="ORF">PNOK_0900900</name>
</gene>
<dbReference type="SMART" id="SM00531">
    <property type="entry name" value="TFIIE"/>
    <property type="match status" value="1"/>
</dbReference>
<dbReference type="InterPro" id="IPR039997">
    <property type="entry name" value="TFE"/>
</dbReference>
<keyword evidence="7" id="KW-1185">Reference proteome</keyword>
<dbReference type="FunCoup" id="A0A286U6P1">
    <property type="interactions" value="331"/>
</dbReference>
<evidence type="ECO:0000256" key="4">
    <source>
        <dbReference type="SAM" id="MobiDB-lite"/>
    </source>
</evidence>
<dbReference type="GO" id="GO:0006367">
    <property type="term" value="P:transcription initiation at RNA polymerase II promoter"/>
    <property type="evidence" value="ECO:0007669"/>
    <property type="project" value="InterPro"/>
</dbReference>
<comment type="similarity">
    <text evidence="1">Belongs to the TFIIE alpha subunit family.</text>
</comment>
<comment type="caution">
    <text evidence="6">The sequence shown here is derived from an EMBL/GenBank/DDBJ whole genome shotgun (WGS) entry which is preliminary data.</text>
</comment>
<evidence type="ECO:0000256" key="1">
    <source>
        <dbReference type="ARBA" id="ARBA00008947"/>
    </source>
</evidence>
<dbReference type="Gene3D" id="3.30.40.10">
    <property type="entry name" value="Zinc/RING finger domain, C3HC4 (zinc finger)"/>
    <property type="match status" value="1"/>
</dbReference>
<reference evidence="6 7" key="1">
    <citation type="journal article" date="2017" name="Mol. Ecol.">
        <title>Comparative and population genomic landscape of Phellinus noxius: A hypervariable fungus causing root rot in trees.</title>
        <authorList>
            <person name="Chung C.L."/>
            <person name="Lee T.J."/>
            <person name="Akiba M."/>
            <person name="Lee H.H."/>
            <person name="Kuo T.H."/>
            <person name="Liu D."/>
            <person name="Ke H.M."/>
            <person name="Yokoi T."/>
            <person name="Roa M.B."/>
            <person name="Lu M.J."/>
            <person name="Chang Y.Y."/>
            <person name="Ann P.J."/>
            <person name="Tsai J.N."/>
            <person name="Chen C.Y."/>
            <person name="Tzean S.S."/>
            <person name="Ota Y."/>
            <person name="Hattori T."/>
            <person name="Sahashi N."/>
            <person name="Liou R.F."/>
            <person name="Kikuchi T."/>
            <person name="Tsai I.J."/>
        </authorList>
    </citation>
    <scope>NUCLEOTIDE SEQUENCE [LARGE SCALE GENOMIC DNA]</scope>
    <source>
        <strain evidence="6 7">FFPRI411160</strain>
    </source>
</reference>
<dbReference type="PROSITE" id="PS51344">
    <property type="entry name" value="HTH_TFE_IIE"/>
    <property type="match status" value="1"/>
</dbReference>
<name>A0A286U6P1_9AGAM</name>
<sequence length="506" mass="56817">MATKDEQEVLRLLVQYVARAFYEPRFVVILDQLARHPVLKDDDLAGRIGLQAKELNKLMAVLTNDRLVHVYRQNELKEGAQRSIGRQYYFVDFQHFCNVVKWRVAEMRRIIDSTLRNELGSKGYICPNCKATFSPLEVDHLIDYMLGVFLCNQCTTSPGGPHELILNEDEKTTKGNNDRMERFNHQTKFIQEGLRKTEAMTLPAFDVSIWIKANVHDAERHKQAHNGGLKIAGADGKREEVGISVLMSVDKDEATRRREREEEADAKRQQNILPSWHLKSTITNDLTALGVAAANQQAKKMSGNEAILSSLSKSSDALAGYGKVKPKVESQLEVVEEEKKPIVDHTADFYDHYYASLEAASQAQSASQTPVLDPFIGDFDEEDRKPNVAYLDALNANRKRSRSLEDESEKGSKLLRSNAGTPVFSQSSQISSAVTSPSPFTDTSFTDMESSTELMTSQKSLIGGDNEPMISVGGMPMPFSQVTQEIADEKMTDEEYTAWYDMLMAQ</sequence>
<accession>A0A286U6P1</accession>
<dbReference type="Pfam" id="PF02002">
    <property type="entry name" value="TFIIE_alpha"/>
    <property type="match status" value="1"/>
</dbReference>
<dbReference type="STRING" id="2282107.A0A286U6P1"/>
<dbReference type="InterPro" id="IPR013083">
    <property type="entry name" value="Znf_RING/FYVE/PHD"/>
</dbReference>
<dbReference type="SUPFAM" id="SSF57783">
    <property type="entry name" value="Zinc beta-ribbon"/>
    <property type="match status" value="1"/>
</dbReference>
<dbReference type="InterPro" id="IPR024550">
    <property type="entry name" value="TFIIEa/SarR/Rpc3_HTH_dom"/>
</dbReference>
<dbReference type="AlphaFoldDB" id="A0A286U6P1"/>
<dbReference type="InterPro" id="IPR002853">
    <property type="entry name" value="TFIIE_asu"/>
</dbReference>
<evidence type="ECO:0000313" key="7">
    <source>
        <dbReference type="Proteomes" id="UP000217199"/>
    </source>
</evidence>
<proteinExistence type="inferred from homology"/>
<dbReference type="EMBL" id="NBII01000010">
    <property type="protein sequence ID" value="PAV15248.1"/>
    <property type="molecule type" value="Genomic_DNA"/>
</dbReference>
<evidence type="ECO:0000256" key="2">
    <source>
        <dbReference type="ARBA" id="ARBA00023015"/>
    </source>
</evidence>
<organism evidence="6 7">
    <name type="scientific">Pyrrhoderma noxium</name>
    <dbReference type="NCBI Taxonomy" id="2282107"/>
    <lineage>
        <taxon>Eukaryota</taxon>
        <taxon>Fungi</taxon>
        <taxon>Dikarya</taxon>
        <taxon>Basidiomycota</taxon>
        <taxon>Agaricomycotina</taxon>
        <taxon>Agaricomycetes</taxon>
        <taxon>Hymenochaetales</taxon>
        <taxon>Hymenochaetaceae</taxon>
        <taxon>Pyrrhoderma</taxon>
    </lineage>
</organism>
<evidence type="ECO:0000259" key="5">
    <source>
        <dbReference type="PROSITE" id="PS51344"/>
    </source>
</evidence>
<keyword evidence="2" id="KW-0805">Transcription regulation</keyword>
<dbReference type="InParanoid" id="A0A286U6P1"/>
<evidence type="ECO:0000313" key="6">
    <source>
        <dbReference type="EMBL" id="PAV15248.1"/>
    </source>
</evidence>
<feature type="domain" description="HTH TFE/IIEalpha-type" evidence="5">
    <location>
        <begin position="10"/>
        <end position="101"/>
    </location>
</feature>
<dbReference type="PANTHER" id="PTHR13097:SF7">
    <property type="entry name" value="GENERAL TRANSCRIPTION FACTOR IIE SUBUNIT 1"/>
    <property type="match status" value="1"/>
</dbReference>